<reference evidence="2 3" key="1">
    <citation type="submission" date="2020-08" db="EMBL/GenBank/DDBJ databases">
        <title>Description of novel Flavobacterium F-392 isolate.</title>
        <authorList>
            <person name="Saticioglu I.B."/>
            <person name="Duman M."/>
            <person name="Altun S."/>
        </authorList>
    </citation>
    <scope>NUCLEOTIDE SEQUENCE [LARGE SCALE GENOMIC DNA]</scope>
    <source>
        <strain evidence="2 3">F-392</strain>
    </source>
</reference>
<evidence type="ECO:0000256" key="1">
    <source>
        <dbReference type="SAM" id="Coils"/>
    </source>
</evidence>
<gene>
    <name evidence="2" type="ORF">H8R25_11380</name>
</gene>
<organism evidence="2 3">
    <name type="scientific">Flavobacterium muglaense</name>
    <dbReference type="NCBI Taxonomy" id="2764716"/>
    <lineage>
        <taxon>Bacteria</taxon>
        <taxon>Pseudomonadati</taxon>
        <taxon>Bacteroidota</taxon>
        <taxon>Flavobacteriia</taxon>
        <taxon>Flavobacteriales</taxon>
        <taxon>Flavobacteriaceae</taxon>
        <taxon>Flavobacterium</taxon>
    </lineage>
</organism>
<dbReference type="AlphaFoldDB" id="A0A923N0C3"/>
<accession>A0A923N0C3</accession>
<protein>
    <submittedName>
        <fullName evidence="2">Uncharacterized protein</fullName>
    </submittedName>
</protein>
<dbReference type="EMBL" id="JACRUL010000027">
    <property type="protein sequence ID" value="MBC5845041.1"/>
    <property type="molecule type" value="Genomic_DNA"/>
</dbReference>
<dbReference type="Proteomes" id="UP000641454">
    <property type="component" value="Unassembled WGS sequence"/>
</dbReference>
<sequence length="65" mass="7299">MSTVATCPVCNSKAAVKEKDGAITYKAIQDEDALKKIGQLKKAMEKFKTRAEELEKELQELKLKQ</sequence>
<evidence type="ECO:0000313" key="2">
    <source>
        <dbReference type="EMBL" id="MBC5845041.1"/>
    </source>
</evidence>
<comment type="caution">
    <text evidence="2">The sequence shown here is derived from an EMBL/GenBank/DDBJ whole genome shotgun (WGS) entry which is preliminary data.</text>
</comment>
<evidence type="ECO:0000313" key="3">
    <source>
        <dbReference type="Proteomes" id="UP000641454"/>
    </source>
</evidence>
<keyword evidence="1" id="KW-0175">Coiled coil</keyword>
<proteinExistence type="predicted"/>
<keyword evidence="3" id="KW-1185">Reference proteome</keyword>
<dbReference type="RefSeq" id="WP_187019123.1">
    <property type="nucleotide sequence ID" value="NZ_JACRUK010000027.1"/>
</dbReference>
<feature type="coiled-coil region" evidence="1">
    <location>
        <begin position="37"/>
        <end position="64"/>
    </location>
</feature>
<name>A0A923N0C3_9FLAO</name>